<accession>A0A1V9EDD5</accession>
<protein>
    <submittedName>
        <fullName evidence="1">Uncharacterized protein</fullName>
    </submittedName>
</protein>
<dbReference type="Proteomes" id="UP000192610">
    <property type="component" value="Unassembled WGS sequence"/>
</dbReference>
<proteinExistence type="predicted"/>
<evidence type="ECO:0000313" key="1">
    <source>
        <dbReference type="EMBL" id="OQP44129.1"/>
    </source>
</evidence>
<name>A0A1V9EDD5_9BACT</name>
<reference evidence="2" key="1">
    <citation type="submission" date="2016-04" db="EMBL/GenBank/DDBJ databases">
        <authorList>
            <person name="Chen L."/>
            <person name="Zhuang W."/>
            <person name="Wang G."/>
        </authorList>
    </citation>
    <scope>NUCLEOTIDE SEQUENCE [LARGE SCALE GENOMIC DNA]</scope>
    <source>
        <strain evidence="2">17621</strain>
    </source>
</reference>
<dbReference type="EMBL" id="LVXG01000039">
    <property type="protein sequence ID" value="OQP44129.1"/>
    <property type="molecule type" value="Genomic_DNA"/>
</dbReference>
<evidence type="ECO:0000313" key="2">
    <source>
        <dbReference type="Proteomes" id="UP000192610"/>
    </source>
</evidence>
<sequence length="309" mass="36490">MKTLNNHPQWHKEPLRLTKKEKRNPHIVLEDFFDCFHLQDVREILWRWLVAVISSPQSISFEPLERSNHIYFYEKVEGIIEAAYVMKRKTRRHQRRREKRKFRIDDQPKAQSIKTERPFGSIIPVAGIDTVENEDLPNKAKQLIEYAGENPLHVLKEVFKPDKLVFIIDEIKDWLHIALSADCTSYEEAEQRSNLIIFHDHLLLLIEALFIINLKYTDDADLKGKLFSAYKPCLLNTTQIANPEQVIATFFNKFPTVYINRELDSWYEASISYSGDWRDNVICLQQVWDIYRNVLCLLKSATQILQTCK</sequence>
<comment type="caution">
    <text evidence="1">The sequence shown here is derived from an EMBL/GenBank/DDBJ whole genome shotgun (WGS) entry which is preliminary data.</text>
</comment>
<keyword evidence="2" id="KW-1185">Reference proteome</keyword>
<organism evidence="1 2">
    <name type="scientific">Niastella yeongjuensis</name>
    <dbReference type="NCBI Taxonomy" id="354355"/>
    <lineage>
        <taxon>Bacteria</taxon>
        <taxon>Pseudomonadati</taxon>
        <taxon>Bacteroidota</taxon>
        <taxon>Chitinophagia</taxon>
        <taxon>Chitinophagales</taxon>
        <taxon>Chitinophagaceae</taxon>
        <taxon>Niastella</taxon>
    </lineage>
</organism>
<gene>
    <name evidence="1" type="ORF">A4H97_33705</name>
</gene>
<dbReference type="STRING" id="354355.SAMN05660816_06921"/>
<dbReference type="RefSeq" id="WP_177193747.1">
    <property type="nucleotide sequence ID" value="NZ_FOCZ01000028.1"/>
</dbReference>
<dbReference type="AlphaFoldDB" id="A0A1V9EDD5"/>